<feature type="region of interest" description="Disordered" evidence="1">
    <location>
        <begin position="524"/>
        <end position="546"/>
    </location>
</feature>
<feature type="compositionally biased region" description="Polar residues" evidence="1">
    <location>
        <begin position="45"/>
        <end position="68"/>
    </location>
</feature>
<feature type="region of interest" description="Disordered" evidence="1">
    <location>
        <begin position="1"/>
        <end position="116"/>
    </location>
</feature>
<evidence type="ECO:0000256" key="1">
    <source>
        <dbReference type="SAM" id="MobiDB-lite"/>
    </source>
</evidence>
<proteinExistence type="predicted"/>
<name>H3AVI0_LATCH</name>
<dbReference type="EMBL" id="AFYH01145312">
    <property type="status" value="NOT_ANNOTATED_CDS"/>
    <property type="molecule type" value="Genomic_DNA"/>
</dbReference>
<feature type="domain" description="DUF4592" evidence="2">
    <location>
        <begin position="128"/>
        <end position="262"/>
    </location>
</feature>
<dbReference type="EMBL" id="AFYH01145310">
    <property type="status" value="NOT_ANNOTATED_CDS"/>
    <property type="molecule type" value="Genomic_DNA"/>
</dbReference>
<feature type="compositionally biased region" description="Basic and acidic residues" evidence="1">
    <location>
        <begin position="10"/>
        <end position="23"/>
    </location>
</feature>
<reference evidence="3" key="3">
    <citation type="submission" date="2025-09" db="UniProtKB">
        <authorList>
            <consortium name="Ensembl"/>
        </authorList>
    </citation>
    <scope>IDENTIFICATION</scope>
</reference>
<dbReference type="Bgee" id="ENSLACG00000012015">
    <property type="expression patterns" value="Expressed in pelvic fin and 4 other cell types or tissues"/>
</dbReference>
<protein>
    <recommendedName>
        <fullName evidence="2">DUF4592 domain-containing protein</fullName>
    </recommendedName>
</protein>
<dbReference type="PANTHER" id="PTHR47743:SF2">
    <property type="entry name" value="ACROSOMAL PROTEIN KIAA1210"/>
    <property type="match status" value="1"/>
</dbReference>
<dbReference type="HOGENOM" id="CLU_012228_0_0_1"/>
<feature type="compositionally biased region" description="Polar residues" evidence="1">
    <location>
        <begin position="171"/>
        <end position="191"/>
    </location>
</feature>
<dbReference type="Ensembl" id="ENSLACT00000013748.1">
    <property type="protein sequence ID" value="ENSLACP00000013651.1"/>
    <property type="gene ID" value="ENSLACG00000012015.1"/>
</dbReference>
<dbReference type="EMBL" id="AFYH01145309">
    <property type="status" value="NOT_ANNOTATED_CDS"/>
    <property type="molecule type" value="Genomic_DNA"/>
</dbReference>
<feature type="region of interest" description="Disordered" evidence="1">
    <location>
        <begin position="171"/>
        <end position="216"/>
    </location>
</feature>
<dbReference type="InterPro" id="IPR028030">
    <property type="entry name" value="DUF4592"/>
</dbReference>
<evidence type="ECO:0000259" key="2">
    <source>
        <dbReference type="Pfam" id="PF15262"/>
    </source>
</evidence>
<dbReference type="EMBL" id="AFYH01145311">
    <property type="status" value="NOT_ANNOTATED_CDS"/>
    <property type="molecule type" value="Genomic_DNA"/>
</dbReference>
<gene>
    <name evidence="3" type="primary">ZGC:66433</name>
</gene>
<dbReference type="GeneTree" id="ENSGT00940000163031"/>
<dbReference type="InParanoid" id="H3AVI0"/>
<dbReference type="InterPro" id="IPR026713">
    <property type="entry name" value="CRACD-like"/>
</dbReference>
<dbReference type="OMA" id="ACDRAVC"/>
<feature type="region of interest" description="Disordered" evidence="1">
    <location>
        <begin position="864"/>
        <end position="886"/>
    </location>
</feature>
<dbReference type="Pfam" id="PF15262">
    <property type="entry name" value="DUF4592"/>
    <property type="match status" value="1"/>
</dbReference>
<feature type="compositionally biased region" description="Low complexity" evidence="1">
    <location>
        <begin position="204"/>
        <end position="216"/>
    </location>
</feature>
<dbReference type="Proteomes" id="UP000008672">
    <property type="component" value="Unassembled WGS sequence"/>
</dbReference>
<reference evidence="3" key="2">
    <citation type="submission" date="2025-08" db="UniProtKB">
        <authorList>
            <consortium name="Ensembl"/>
        </authorList>
    </citation>
    <scope>IDENTIFICATION</scope>
</reference>
<evidence type="ECO:0000313" key="4">
    <source>
        <dbReference type="Proteomes" id="UP000008672"/>
    </source>
</evidence>
<feature type="region of interest" description="Disordered" evidence="1">
    <location>
        <begin position="752"/>
        <end position="796"/>
    </location>
</feature>
<dbReference type="AlphaFoldDB" id="H3AVI0"/>
<keyword evidence="4" id="KW-1185">Reference proteome</keyword>
<feature type="region of interest" description="Disordered" evidence="1">
    <location>
        <begin position="145"/>
        <end position="164"/>
    </location>
</feature>
<organism evidence="3 4">
    <name type="scientific">Latimeria chalumnae</name>
    <name type="common">Coelacanth</name>
    <dbReference type="NCBI Taxonomy" id="7897"/>
    <lineage>
        <taxon>Eukaryota</taxon>
        <taxon>Metazoa</taxon>
        <taxon>Chordata</taxon>
        <taxon>Craniata</taxon>
        <taxon>Vertebrata</taxon>
        <taxon>Euteleostomi</taxon>
        <taxon>Coelacanthiformes</taxon>
        <taxon>Coelacanthidae</taxon>
        <taxon>Latimeria</taxon>
    </lineage>
</organism>
<feature type="compositionally biased region" description="Basic and acidic residues" evidence="1">
    <location>
        <begin position="530"/>
        <end position="540"/>
    </location>
</feature>
<accession>H3AVI0</accession>
<evidence type="ECO:0000313" key="3">
    <source>
        <dbReference type="Ensembl" id="ENSLACP00000013651.1"/>
    </source>
</evidence>
<dbReference type="STRING" id="7897.ENSLACP00000013651"/>
<dbReference type="eggNOG" id="ENOG502QXCA">
    <property type="taxonomic scope" value="Eukaryota"/>
</dbReference>
<dbReference type="PANTHER" id="PTHR47743">
    <property type="entry name" value="KIAA1210 / KIAA1211 FAMILY MEMBER"/>
    <property type="match status" value="1"/>
</dbReference>
<sequence length="907" mass="99539">MAPGLPDVKQTFETEEHSEEGSGKKKSKFQSFKNFFAKKKRKEPSASQGESPLKPSQSSGDVSTQEPTAVTIDLDNESGSKGNMGNKALSHDSVFISELPSSENKAGEEPSQENIPGKVKALQLQLQQNIRLGSPPVVITTKKLDDTGTLSEDDGLPRSPPEISTLHDVLTCSTSRSSNPVQRHSSLSIGGTDSEDEQMSSGASSRPISPVPSSVSMIPTLPGNSILPVDFSSAATTLGCLDNTAAKHRIALNPRKQKAFTKKNKLTIKEHSESLKTPDLIHVEEEQKDNSLKYFAETIDESNNLESLLTQNEVIWTTIKDDEEKTETDESVYVKSAFQSSIAMETVDGQLAVSEEMSCTVTTSGFETSLDMKSASAQQEETSSVIDPNKLDIYIQTSVNESAQFSETVLTESQVTPSQVKDDLELQVLVVFKEIREDADDSVPENIPQALQVATKDTQEEQMENDVIIDITETSSEMEMNVSENVFLLISNTDEGAKETTEVSMAEHICQVKSHLKESVNESLTFSEDSSDHWTEERGRSPVVNYSNESVHSGDHFSPMLGKASDPSFPNIQDNTIEEPVSEKSIYLPCPEEMEIPSTPEEPISLLCQEQTCKALEMQNEQKCTTKPIRFTIAPAWQRSLSGGSSLREDIQVNDPPSSPIMPDLFEGVPGDNDVAENSGGVGIIEKEVVTTLNNQIKQTENETQSAETPFGVKLRRTSSLLKYSAESNETQRIMGLLIHTKVTSAPVKDKNAISHDAGKPLQTSPTSNKPVLPRKPDLLDKKNKKKKQQKTKLTTSENFEPTWVSMAKQKQKGFQGHPLCKELKTEEKTARNKVIKRKSIKLESPEEGLNGAGSCSQGLPQYSVIGKEGRQPPNLNVAPHSPVEPPWLSLAKKKAKAWSEMPQIVQ</sequence>
<reference evidence="4" key="1">
    <citation type="submission" date="2011-08" db="EMBL/GenBank/DDBJ databases">
        <title>The draft genome of Latimeria chalumnae.</title>
        <authorList>
            <person name="Di Palma F."/>
            <person name="Alfoldi J."/>
            <person name="Johnson J."/>
            <person name="Berlin A."/>
            <person name="Gnerre S."/>
            <person name="Jaffe D."/>
            <person name="MacCallum I."/>
            <person name="Young S."/>
            <person name="Walker B.J."/>
            <person name="Lander E."/>
            <person name="Lindblad-Toh K."/>
        </authorList>
    </citation>
    <scope>NUCLEOTIDE SEQUENCE [LARGE SCALE GENOMIC DNA]</scope>
    <source>
        <strain evidence="4">Wild caught</strain>
    </source>
</reference>